<dbReference type="InterPro" id="IPR050769">
    <property type="entry name" value="NAT_camello-type"/>
</dbReference>
<dbReference type="InterPro" id="IPR016181">
    <property type="entry name" value="Acyl_CoA_acyltransferase"/>
</dbReference>
<proteinExistence type="predicted"/>
<dbReference type="PANTHER" id="PTHR13947:SF37">
    <property type="entry name" value="LD18367P"/>
    <property type="match status" value="1"/>
</dbReference>
<dbReference type="GO" id="GO:0016746">
    <property type="term" value="F:acyltransferase activity"/>
    <property type="evidence" value="ECO:0007669"/>
    <property type="project" value="UniProtKB-KW"/>
</dbReference>
<dbReference type="Gene3D" id="3.40.630.30">
    <property type="match status" value="1"/>
</dbReference>
<dbReference type="CDD" id="cd04301">
    <property type="entry name" value="NAT_SF"/>
    <property type="match status" value="1"/>
</dbReference>
<dbReference type="PROSITE" id="PS51186">
    <property type="entry name" value="GNAT"/>
    <property type="match status" value="1"/>
</dbReference>
<dbReference type="EMBL" id="CP115965">
    <property type="protein sequence ID" value="WZW99550.1"/>
    <property type="molecule type" value="Genomic_DNA"/>
</dbReference>
<gene>
    <name evidence="3" type="ORF">PCC79_04985</name>
</gene>
<dbReference type="Pfam" id="PF00583">
    <property type="entry name" value="Acetyltransf_1"/>
    <property type="match status" value="1"/>
</dbReference>
<evidence type="ECO:0000256" key="1">
    <source>
        <dbReference type="ARBA" id="ARBA00022679"/>
    </source>
</evidence>
<name>A0ABZ3C9U4_9ACTN</name>
<dbReference type="RefSeq" id="WP_232548942.1">
    <property type="nucleotide sequence ID" value="NZ_CP115965.1"/>
</dbReference>
<feature type="domain" description="N-acetyltransferase" evidence="2">
    <location>
        <begin position="10"/>
        <end position="153"/>
    </location>
</feature>
<dbReference type="SUPFAM" id="SSF55729">
    <property type="entry name" value="Acyl-CoA N-acyltransferases (Nat)"/>
    <property type="match status" value="1"/>
</dbReference>
<sequence>MNPRGGVGAPTILPAGRSDLGAITALEAEALGGAWSRESWAEELDSPRTGVLVARAAGDVVGVVALRHVEDVADLDRVIVRPDHRRGGLGRRLVGAGLAWAREVGAERVLLEVAAINAPAIALYDACGFNRVAERAHYYGPGQTALVLETSIATTHGGGDE</sequence>
<evidence type="ECO:0000313" key="4">
    <source>
        <dbReference type="Proteomes" id="UP001434337"/>
    </source>
</evidence>
<organism evidence="3 4">
    <name type="scientific">Propioniciclava soli</name>
    <dbReference type="NCBI Taxonomy" id="2775081"/>
    <lineage>
        <taxon>Bacteria</taxon>
        <taxon>Bacillati</taxon>
        <taxon>Actinomycetota</taxon>
        <taxon>Actinomycetes</taxon>
        <taxon>Propionibacteriales</taxon>
        <taxon>Propionibacteriaceae</taxon>
        <taxon>Propioniciclava</taxon>
    </lineage>
</organism>
<evidence type="ECO:0000259" key="2">
    <source>
        <dbReference type="PROSITE" id="PS51186"/>
    </source>
</evidence>
<keyword evidence="3" id="KW-0012">Acyltransferase</keyword>
<evidence type="ECO:0000313" key="3">
    <source>
        <dbReference type="EMBL" id="WZW99550.1"/>
    </source>
</evidence>
<dbReference type="Proteomes" id="UP001434337">
    <property type="component" value="Chromosome"/>
</dbReference>
<keyword evidence="1 3" id="KW-0808">Transferase</keyword>
<dbReference type="PANTHER" id="PTHR13947">
    <property type="entry name" value="GNAT FAMILY N-ACETYLTRANSFERASE"/>
    <property type="match status" value="1"/>
</dbReference>
<protein>
    <submittedName>
        <fullName evidence="3">GNAT family N-acetyltransferase</fullName>
        <ecNumber evidence="3">2.3.1.-</ecNumber>
    </submittedName>
</protein>
<dbReference type="EC" id="2.3.1.-" evidence="3"/>
<dbReference type="InterPro" id="IPR000182">
    <property type="entry name" value="GNAT_dom"/>
</dbReference>
<accession>A0ABZ3C9U4</accession>
<reference evidence="3 4" key="1">
    <citation type="journal article" date="2023" name="Environ Microbiome">
        <title>A coral-associated actinobacterium mitigates coral bleaching under heat stress.</title>
        <authorList>
            <person name="Li J."/>
            <person name="Zou Y."/>
            <person name="Li Q."/>
            <person name="Zhang J."/>
            <person name="Bourne D.G."/>
            <person name="Lyu Y."/>
            <person name="Liu C."/>
            <person name="Zhang S."/>
        </authorList>
    </citation>
    <scope>NUCLEOTIDE SEQUENCE [LARGE SCALE GENOMIC DNA]</scope>
    <source>
        <strain evidence="3 4">SCSIO 13291</strain>
    </source>
</reference>
<keyword evidence="4" id="KW-1185">Reference proteome</keyword>